<evidence type="ECO:0000256" key="3">
    <source>
        <dbReference type="ARBA" id="ARBA00022448"/>
    </source>
</evidence>
<dbReference type="CDD" id="cd12152">
    <property type="entry name" value="F1-ATPase_delta"/>
    <property type="match status" value="1"/>
</dbReference>
<organism evidence="11 13">
    <name type="scientific">Alkalithermobacter thermoalcaliphilus JW-YL-7 = DSM 7308</name>
    <dbReference type="NCBI Taxonomy" id="1121328"/>
    <lineage>
        <taxon>Bacteria</taxon>
        <taxon>Bacillati</taxon>
        <taxon>Bacillota</taxon>
        <taxon>Clostridia</taxon>
        <taxon>Peptostreptococcales</taxon>
        <taxon>Tepidibacteraceae</taxon>
        <taxon>Alkalithermobacter</taxon>
    </lineage>
</organism>
<dbReference type="NCBIfam" id="TIGR01216">
    <property type="entry name" value="ATP_synt_epsi"/>
    <property type="match status" value="1"/>
</dbReference>
<evidence type="ECO:0000256" key="1">
    <source>
        <dbReference type="ARBA" id="ARBA00004184"/>
    </source>
</evidence>
<evidence type="ECO:0000256" key="2">
    <source>
        <dbReference type="ARBA" id="ARBA00005712"/>
    </source>
</evidence>
<feature type="domain" description="ATP synthase F1 complex delta/epsilon subunit N-terminal" evidence="10">
    <location>
        <begin position="5"/>
        <end position="83"/>
    </location>
</feature>
<dbReference type="GO" id="GO:0005524">
    <property type="term" value="F:ATP binding"/>
    <property type="evidence" value="ECO:0007669"/>
    <property type="project" value="UniProtKB-UniRule"/>
</dbReference>
<dbReference type="PATRIC" id="fig|1121328.3.peg.1607"/>
<dbReference type="OrthoDB" id="9804110at2"/>
<evidence type="ECO:0000313" key="13">
    <source>
        <dbReference type="Proteomes" id="UP000092605"/>
    </source>
</evidence>
<dbReference type="PANTHER" id="PTHR13822:SF10">
    <property type="entry name" value="ATP SYNTHASE EPSILON CHAIN, CHLOROPLASTIC"/>
    <property type="match status" value="1"/>
</dbReference>
<keyword evidence="4 8" id="KW-0406">Ion transport</keyword>
<dbReference type="InterPro" id="IPR036771">
    <property type="entry name" value="ATPsynth_dsu/esu_N"/>
</dbReference>
<evidence type="ECO:0000256" key="8">
    <source>
        <dbReference type="HAMAP-Rule" id="MF_00530"/>
    </source>
</evidence>
<evidence type="ECO:0000313" key="14">
    <source>
        <dbReference type="Proteomes" id="UP000323392"/>
    </source>
</evidence>
<dbReference type="Proteomes" id="UP000092605">
    <property type="component" value="Unassembled WGS sequence"/>
</dbReference>
<evidence type="ECO:0000313" key="11">
    <source>
        <dbReference type="EMBL" id="KXZ40521.1"/>
    </source>
</evidence>
<keyword evidence="6 8" id="KW-0139">CF(1)</keyword>
<dbReference type="Proteomes" id="UP000323392">
    <property type="component" value="Unassembled WGS sequence"/>
</dbReference>
<dbReference type="GO" id="GO:0005886">
    <property type="term" value="C:plasma membrane"/>
    <property type="evidence" value="ECO:0007669"/>
    <property type="project" value="UniProtKB-SubCell"/>
</dbReference>
<sequence>MASLFNLEVVTPESKFFEGEVEMVVVRTTEGDVGIMKNHINYVAPLSKGLLKIKRNGEFKNASIDGGFISVDKEKTTIVTDFASWNE</sequence>
<evidence type="ECO:0000256" key="9">
    <source>
        <dbReference type="RuleBase" id="RU003656"/>
    </source>
</evidence>
<dbReference type="Pfam" id="PF02823">
    <property type="entry name" value="ATP-synt_DE_N"/>
    <property type="match status" value="1"/>
</dbReference>
<reference evidence="12 14" key="2">
    <citation type="submission" date="2016-11" db="EMBL/GenBank/DDBJ databases">
        <authorList>
            <person name="Varghese N."/>
            <person name="Submissions S."/>
        </authorList>
    </citation>
    <scope>NUCLEOTIDE SEQUENCE [LARGE SCALE GENOMIC DNA]</scope>
    <source>
        <strain evidence="12 14">DSM 7308</strain>
    </source>
</reference>
<accession>A0A150FSB6</accession>
<dbReference type="Gene3D" id="2.60.15.10">
    <property type="entry name" value="F0F1 ATP synthase delta/epsilon subunit, N-terminal"/>
    <property type="match status" value="1"/>
</dbReference>
<dbReference type="GO" id="GO:0045259">
    <property type="term" value="C:proton-transporting ATP synthase complex"/>
    <property type="evidence" value="ECO:0007669"/>
    <property type="project" value="UniProtKB-KW"/>
</dbReference>
<comment type="similarity">
    <text evidence="2 8 9">Belongs to the ATPase epsilon chain family.</text>
</comment>
<dbReference type="GO" id="GO:0046933">
    <property type="term" value="F:proton-transporting ATP synthase activity, rotational mechanism"/>
    <property type="evidence" value="ECO:0007669"/>
    <property type="project" value="UniProtKB-UniRule"/>
</dbReference>
<comment type="function">
    <text evidence="8">Produces ATP from ADP in the presence of a proton gradient across the membrane.</text>
</comment>
<keyword evidence="8" id="KW-0375">Hydrogen ion transport</keyword>
<comment type="subunit">
    <text evidence="8 9">F-type ATPases have 2 components, CF(1) - the catalytic core - and CF(0) - the membrane proton channel. CF(1) has five subunits: alpha(3), beta(3), gamma(1), delta(1), epsilon(1). CF(0) has three main subunits: a, b and c.</text>
</comment>
<dbReference type="EMBL" id="FRBG01000004">
    <property type="protein sequence ID" value="SHK72096.1"/>
    <property type="molecule type" value="Genomic_DNA"/>
</dbReference>
<keyword evidence="7 8" id="KW-0066">ATP synthesis</keyword>
<comment type="caution">
    <text evidence="11">The sequence shown here is derived from an EMBL/GenBank/DDBJ whole genome shotgun (WGS) entry which is preliminary data.</text>
</comment>
<gene>
    <name evidence="8" type="primary">atpC</name>
    <name evidence="11" type="ORF">JWYL7_1596</name>
    <name evidence="12" type="ORF">SAMN05661008_00781</name>
</gene>
<proteinExistence type="inferred from homology"/>
<dbReference type="PANTHER" id="PTHR13822">
    <property type="entry name" value="ATP SYNTHASE DELTA/EPSILON CHAIN"/>
    <property type="match status" value="1"/>
</dbReference>
<dbReference type="InterPro" id="IPR001469">
    <property type="entry name" value="ATP_synth_F1_dsu/esu"/>
</dbReference>
<evidence type="ECO:0000256" key="4">
    <source>
        <dbReference type="ARBA" id="ARBA00023065"/>
    </source>
</evidence>
<dbReference type="RefSeq" id="WP_066071517.1">
    <property type="nucleotide sequence ID" value="NZ_FRBG01000004.1"/>
</dbReference>
<keyword evidence="5 8" id="KW-0472">Membrane</keyword>
<dbReference type="STRING" id="1121328.JWYL7_1596"/>
<dbReference type="SUPFAM" id="SSF51344">
    <property type="entry name" value="Epsilon subunit of F1F0-ATP synthase N-terminal domain"/>
    <property type="match status" value="1"/>
</dbReference>
<reference evidence="11 13" key="1">
    <citation type="submission" date="2016-02" db="EMBL/GenBank/DDBJ databases">
        <title>Draft genome sequence for Clostridium paradoxum JW-YL-7.</title>
        <authorList>
            <person name="Utturkar S.M."/>
            <person name="Lancaster A."/>
            <person name="Poole F.L."/>
            <person name="Adams M.W."/>
            <person name="Brown S.D."/>
        </authorList>
    </citation>
    <scope>NUCLEOTIDE SEQUENCE [LARGE SCALE GENOMIC DNA]</scope>
    <source>
        <strain evidence="11 13">JW-YL-7</strain>
    </source>
</reference>
<protein>
    <recommendedName>
        <fullName evidence="8">ATP synthase epsilon chain</fullName>
    </recommendedName>
    <alternativeName>
        <fullName evidence="8">ATP synthase F1 sector epsilon subunit</fullName>
    </alternativeName>
    <alternativeName>
        <fullName evidence="8">F-ATPase epsilon subunit</fullName>
    </alternativeName>
</protein>
<keyword evidence="8" id="KW-1003">Cell membrane</keyword>
<dbReference type="HAMAP" id="MF_00530">
    <property type="entry name" value="ATP_synth_epsil_bac"/>
    <property type="match status" value="1"/>
</dbReference>
<comment type="subcellular location">
    <subcellularLocation>
        <location evidence="8">Cell membrane</location>
        <topology evidence="8">Peripheral membrane protein</topology>
    </subcellularLocation>
    <subcellularLocation>
        <location evidence="1">Endomembrane system</location>
        <topology evidence="1">Peripheral membrane protein</topology>
    </subcellularLocation>
</comment>
<name>A0A150FSB6_CLOPD</name>
<evidence type="ECO:0000259" key="10">
    <source>
        <dbReference type="Pfam" id="PF02823"/>
    </source>
</evidence>
<keyword evidence="14" id="KW-1185">Reference proteome</keyword>
<dbReference type="EMBL" id="LSFY01000001">
    <property type="protein sequence ID" value="KXZ40521.1"/>
    <property type="molecule type" value="Genomic_DNA"/>
</dbReference>
<evidence type="ECO:0000256" key="7">
    <source>
        <dbReference type="ARBA" id="ARBA00023310"/>
    </source>
</evidence>
<keyword evidence="3 8" id="KW-0813">Transport</keyword>
<dbReference type="InterPro" id="IPR020546">
    <property type="entry name" value="ATP_synth_F1_dsu/esu_N"/>
</dbReference>
<evidence type="ECO:0000313" key="12">
    <source>
        <dbReference type="EMBL" id="SHK72096.1"/>
    </source>
</evidence>
<evidence type="ECO:0000256" key="6">
    <source>
        <dbReference type="ARBA" id="ARBA00023196"/>
    </source>
</evidence>
<dbReference type="AlphaFoldDB" id="A0A150FSB6"/>
<evidence type="ECO:0000256" key="5">
    <source>
        <dbReference type="ARBA" id="ARBA00023136"/>
    </source>
</evidence>
<dbReference type="GO" id="GO:0012505">
    <property type="term" value="C:endomembrane system"/>
    <property type="evidence" value="ECO:0007669"/>
    <property type="project" value="UniProtKB-SubCell"/>
</dbReference>